<sequence length="1110" mass="125006">MRYIQYKYRIVLVFFFLVFSCQKSIDTLQAEKLFSKVPTEITGVTFENKILESEKIHYYKYLYIYIGGGVAAADFNNDGLEDLFFTSNIYHNKLFLNKGDFKFEDITLKAGIKKRVGFDVGVSVADVNNDGFLDIYINRAGWYNGDEKLANMLYINNGDLTFSEQASAYGLAETNRSIASTFFDYDKDGDLDVYIANAPSGFALSGKLIDLEKIQKNEETKAFRGSDKLYNNDGNGYFTDVSLKAGILPDLGFGLNAQVGDLNNDGWPDIYVSNDFIGPDFAYINNGDGTFKDDRNHLFKHISYYSMGSDIADINNDGLSDLLVLDMSPDDYIRSKTTMSMMSIDRFQDMIDKDYHHQYMHNVMQVNNGNGTFSEVANMSGVAKTDWSWASLMADFDLDGLNDIYITNGIYRDVVDRDTNIEINKYIDANKSTLTEKDFFDFTQKLPQQKLTNYLFKNKGDLQFDNKTDDWADESPSFSNGAVYVDLDNDGDLDIVTNNLDENATILRNNATTLTKNNYIKFKFKGAVKNKFGVGTAVKIHQKNGQVLTRELVNSRGYLSSMSNTLHFGLGLDATIPRIEIVWNDGKTQTLKNVKANQTLIVNHSESIKLAENTNTAKKEKLFTEYDFDFSHQEIPFKDYDKQLLLPHKLSQTGPAVASTDLNGDGLDDVFIGGAHQQSAQLLIGNREGNFKAISISDFTKDSKYEDVSACFFDADNDGDDDLYVVSGSYEFDEDSDLLQDRLYINHGNYNFKRSNLKLPVLKSSGSVVSASDYDNDGDIDLFIGSRVIPGKYPYAPVNYLLINEKGTFIDGTKQYAQDVEKVGMVTDAQWNDIDNDNDLDLIITGEWMGIEIFANNNGHLSRDYNYSDLALAKGWWNKILIEDIDGDGDQDIIAGNLGLNYKFHASKEKPFHIYTNDFDNNGTEDIVLAKYYNSKQVPVRGKSCTSQQMPFLKEKIKTYTDFANSDLKGILGEGINSSLHYEATEFQSGIFFNEGNNQFSFSAFPIEAQTAPINSIIYKDFDGDNVKDLLMAGNNYHSEVETTRADAGVGVFFKGTKTKDFKHISNRQIGLYADSDVRALTYLKTVDGNLVLISNNNNKHQLYKVFNNL</sequence>
<dbReference type="InterPro" id="IPR013517">
    <property type="entry name" value="FG-GAP"/>
</dbReference>
<evidence type="ECO:0000313" key="3">
    <source>
        <dbReference type="EMBL" id="MCL6295308.1"/>
    </source>
</evidence>
<dbReference type="InterPro" id="IPR028994">
    <property type="entry name" value="Integrin_alpha_N"/>
</dbReference>
<dbReference type="Pfam" id="PF07593">
    <property type="entry name" value="UnbV_ASPIC"/>
    <property type="match status" value="1"/>
</dbReference>
<dbReference type="SUPFAM" id="SSF69318">
    <property type="entry name" value="Integrin alpha N-terminal domain"/>
    <property type="match status" value="3"/>
</dbReference>
<feature type="domain" description="ASPIC/UnbV" evidence="2">
    <location>
        <begin position="533"/>
        <end position="600"/>
    </location>
</feature>
<dbReference type="EMBL" id="JAMFLZ010000004">
    <property type="protein sequence ID" value="MCL6295308.1"/>
    <property type="molecule type" value="Genomic_DNA"/>
</dbReference>
<dbReference type="InterPro" id="IPR027039">
    <property type="entry name" value="Crtac1"/>
</dbReference>
<proteinExistence type="predicted"/>
<name>A0ABT0QFD5_9FLAO</name>
<keyword evidence="1" id="KW-0732">Signal</keyword>
<keyword evidence="4" id="KW-1185">Reference proteome</keyword>
<evidence type="ECO:0000259" key="2">
    <source>
        <dbReference type="Pfam" id="PF07593"/>
    </source>
</evidence>
<accession>A0ABT0QFD5</accession>
<organism evidence="3 4">
    <name type="scientific">Jejuia spongiicola</name>
    <dbReference type="NCBI Taxonomy" id="2942207"/>
    <lineage>
        <taxon>Bacteria</taxon>
        <taxon>Pseudomonadati</taxon>
        <taxon>Bacteroidota</taxon>
        <taxon>Flavobacteriia</taxon>
        <taxon>Flavobacteriales</taxon>
        <taxon>Flavobacteriaceae</taxon>
        <taxon>Jejuia</taxon>
    </lineage>
</organism>
<dbReference type="Pfam" id="PF13517">
    <property type="entry name" value="FG-GAP_3"/>
    <property type="match status" value="3"/>
</dbReference>
<dbReference type="Proteomes" id="UP001165381">
    <property type="component" value="Unassembled WGS sequence"/>
</dbReference>
<reference evidence="3" key="1">
    <citation type="submission" date="2022-05" db="EMBL/GenBank/DDBJ databases">
        <authorList>
            <person name="Park J.-S."/>
        </authorList>
    </citation>
    <scope>NUCLEOTIDE SEQUENCE</scope>
    <source>
        <strain evidence="3">2012CJ34-3</strain>
    </source>
</reference>
<dbReference type="Gene3D" id="2.130.10.130">
    <property type="entry name" value="Integrin alpha, N-terminal"/>
    <property type="match status" value="3"/>
</dbReference>
<dbReference type="PANTHER" id="PTHR16026:SF0">
    <property type="entry name" value="CARTILAGE ACIDIC PROTEIN 1"/>
    <property type="match status" value="1"/>
</dbReference>
<dbReference type="PROSITE" id="PS51257">
    <property type="entry name" value="PROKAR_LIPOPROTEIN"/>
    <property type="match status" value="1"/>
</dbReference>
<dbReference type="InterPro" id="IPR011519">
    <property type="entry name" value="UnbV_ASPIC"/>
</dbReference>
<dbReference type="PANTHER" id="PTHR16026">
    <property type="entry name" value="CARTILAGE ACIDIC PROTEIN 1"/>
    <property type="match status" value="1"/>
</dbReference>
<protein>
    <submittedName>
        <fullName evidence="3">CRTAC1 family protein</fullName>
    </submittedName>
</protein>
<dbReference type="RefSeq" id="WP_249973020.1">
    <property type="nucleotide sequence ID" value="NZ_JAMFLZ010000004.1"/>
</dbReference>
<comment type="caution">
    <text evidence="3">The sequence shown here is derived from an EMBL/GenBank/DDBJ whole genome shotgun (WGS) entry which is preliminary data.</text>
</comment>
<evidence type="ECO:0000313" key="4">
    <source>
        <dbReference type="Proteomes" id="UP001165381"/>
    </source>
</evidence>
<evidence type="ECO:0000256" key="1">
    <source>
        <dbReference type="ARBA" id="ARBA00022729"/>
    </source>
</evidence>
<gene>
    <name evidence="3" type="ORF">M3P09_09900</name>
</gene>